<accession>A0ABR8N0U8</accession>
<organism evidence="2 3">
    <name type="scientific">Paenibacillus terricola</name>
    <dbReference type="NCBI Taxonomy" id="2763503"/>
    <lineage>
        <taxon>Bacteria</taxon>
        <taxon>Bacillati</taxon>
        <taxon>Bacillota</taxon>
        <taxon>Bacilli</taxon>
        <taxon>Bacillales</taxon>
        <taxon>Paenibacillaceae</taxon>
        <taxon>Paenibacillus</taxon>
    </lineage>
</organism>
<evidence type="ECO:0000313" key="3">
    <source>
        <dbReference type="Proteomes" id="UP000609346"/>
    </source>
</evidence>
<comment type="caution">
    <text evidence="2">The sequence shown here is derived from an EMBL/GenBank/DDBJ whole genome shotgun (WGS) entry which is preliminary data.</text>
</comment>
<reference evidence="2 3" key="1">
    <citation type="submission" date="2020-09" db="EMBL/GenBank/DDBJ databases">
        <title>Paenibacillus sp. strain PR3 16S rRNA gene Genome sequencing and assembly.</title>
        <authorList>
            <person name="Kim J."/>
        </authorList>
    </citation>
    <scope>NUCLEOTIDE SEQUENCE [LARGE SCALE GENOMIC DNA]</scope>
    <source>
        <strain evidence="2 3">PR3</strain>
    </source>
</reference>
<protein>
    <submittedName>
        <fullName evidence="2">Uncharacterized protein</fullName>
    </submittedName>
</protein>
<gene>
    <name evidence="2" type="ORF">H8B09_23890</name>
</gene>
<dbReference type="Proteomes" id="UP000609346">
    <property type="component" value="Unassembled WGS sequence"/>
</dbReference>
<name>A0ABR8N0U8_9BACL</name>
<evidence type="ECO:0000313" key="2">
    <source>
        <dbReference type="EMBL" id="MBD3921823.1"/>
    </source>
</evidence>
<dbReference type="RefSeq" id="WP_191206131.1">
    <property type="nucleotide sequence ID" value="NZ_JACXZA010000007.1"/>
</dbReference>
<dbReference type="EMBL" id="JACXZA010000007">
    <property type="protein sequence ID" value="MBD3921823.1"/>
    <property type="molecule type" value="Genomic_DNA"/>
</dbReference>
<proteinExistence type="predicted"/>
<feature type="compositionally biased region" description="Polar residues" evidence="1">
    <location>
        <begin position="51"/>
        <end position="69"/>
    </location>
</feature>
<sequence>MFEIKPKGWCGSMNKVYGLIAVLTCSALLIVGCSSSETASSSDSKPAMMDTDTTAQAEHTDSQESGSEPSSDHTANEDGSQIPGEQPSTYSLTGSIAGKYPIEMKLTLDGSNVGGTYMYTKYKQDLKLQGTVDQAASTRDKISVSMDEFDQNGELTGHFVGALIYNTASHSPALLSFSGDWSNADGTNTIPFEVTPVGSSTSSATNTVVSDADWLGEWELKDSTQFVNQGLEIQEVTPQSISFNLDSFDGGHTGGIMDKAVRSKDGKSAVFTGDGLSLTFTLQGDRLVINSEGDPTNYAGAGVSFGGEFVRHSETQELDLQQLGVLPSKEVDDQFRAVVGDDYDLFTQSFQLFDSQSDKLTDTTVVTGGVRGLFTIMEAVIMYDQNGRFYAAVIDGDKVNYYTTERSSYNKLPDAIEQWRSRFKDKDVVYLSFA</sequence>
<feature type="region of interest" description="Disordered" evidence="1">
    <location>
        <begin position="37"/>
        <end position="90"/>
    </location>
</feature>
<keyword evidence="3" id="KW-1185">Reference proteome</keyword>
<evidence type="ECO:0000256" key="1">
    <source>
        <dbReference type="SAM" id="MobiDB-lite"/>
    </source>
</evidence>
<dbReference type="PROSITE" id="PS51257">
    <property type="entry name" value="PROKAR_LIPOPROTEIN"/>
    <property type="match status" value="1"/>
</dbReference>